<dbReference type="GO" id="GO:0006508">
    <property type="term" value="P:proteolysis"/>
    <property type="evidence" value="ECO:0007669"/>
    <property type="project" value="UniProtKB-KW"/>
</dbReference>
<comment type="similarity">
    <text evidence="1 6">Belongs to the peptidase S8 family.</text>
</comment>
<dbReference type="InterPro" id="IPR023828">
    <property type="entry name" value="Peptidase_S8_Ser-AS"/>
</dbReference>
<keyword evidence="4" id="KW-0378">Hydrolase</keyword>
<proteinExistence type="inferred from homology"/>
<keyword evidence="5" id="KW-0720">Serine protease</keyword>
<organism evidence="8 9">
    <name type="scientific">Candidatus Uhrbacteria bacterium GW2011_GWC2_53_7</name>
    <dbReference type="NCBI Taxonomy" id="1618986"/>
    <lineage>
        <taxon>Bacteria</taxon>
        <taxon>Candidatus Uhriibacteriota</taxon>
    </lineage>
</organism>
<evidence type="ECO:0000313" key="9">
    <source>
        <dbReference type="Proteomes" id="UP000033865"/>
    </source>
</evidence>
<dbReference type="InterPro" id="IPR013517">
    <property type="entry name" value="FG-GAP"/>
</dbReference>
<evidence type="ECO:0000256" key="6">
    <source>
        <dbReference type="PROSITE-ProRule" id="PRU01240"/>
    </source>
</evidence>
<dbReference type="SUPFAM" id="SSF69318">
    <property type="entry name" value="Integrin alpha N-terminal domain"/>
    <property type="match status" value="1"/>
</dbReference>
<dbReference type="PROSITE" id="PS00138">
    <property type="entry name" value="SUBTILASE_SER"/>
    <property type="match status" value="1"/>
</dbReference>
<keyword evidence="2" id="KW-0645">Protease</keyword>
<dbReference type="InterPro" id="IPR000209">
    <property type="entry name" value="Peptidase_S8/S53_dom"/>
</dbReference>
<dbReference type="AlphaFoldDB" id="A0A0G2A7Z2"/>
<dbReference type="InterPro" id="IPR050131">
    <property type="entry name" value="Peptidase_S8_subtilisin-like"/>
</dbReference>
<dbReference type="SUPFAM" id="SSF52743">
    <property type="entry name" value="Subtilisin-like"/>
    <property type="match status" value="1"/>
</dbReference>
<dbReference type="InterPro" id="IPR028994">
    <property type="entry name" value="Integrin_alpha_N"/>
</dbReference>
<dbReference type="InterPro" id="IPR036852">
    <property type="entry name" value="Peptidase_S8/S53_dom_sf"/>
</dbReference>
<dbReference type="Proteomes" id="UP000033865">
    <property type="component" value="Unassembled WGS sequence"/>
</dbReference>
<dbReference type="GO" id="GO:0004252">
    <property type="term" value="F:serine-type endopeptidase activity"/>
    <property type="evidence" value="ECO:0007669"/>
    <property type="project" value="InterPro"/>
</dbReference>
<dbReference type="Pfam" id="PF13517">
    <property type="entry name" value="FG-GAP_3"/>
    <property type="match status" value="1"/>
</dbReference>
<dbReference type="Pfam" id="PF00082">
    <property type="entry name" value="Peptidase_S8"/>
    <property type="match status" value="1"/>
</dbReference>
<feature type="domain" description="Peptidase S8/S53" evidence="7">
    <location>
        <begin position="10"/>
        <end position="101"/>
    </location>
</feature>
<dbReference type="EMBL" id="LCRN01000003">
    <property type="protein sequence ID" value="KKW37047.1"/>
    <property type="molecule type" value="Genomic_DNA"/>
</dbReference>
<feature type="non-terminal residue" evidence="8">
    <location>
        <position position="1"/>
    </location>
</feature>
<name>A0A0G2A7Z2_9BACT</name>
<dbReference type="PROSITE" id="PS51892">
    <property type="entry name" value="SUBTILASE"/>
    <property type="match status" value="1"/>
</dbReference>
<evidence type="ECO:0000256" key="2">
    <source>
        <dbReference type="ARBA" id="ARBA00022670"/>
    </source>
</evidence>
<dbReference type="PANTHER" id="PTHR43806">
    <property type="entry name" value="PEPTIDASE S8"/>
    <property type="match status" value="1"/>
</dbReference>
<dbReference type="Gene3D" id="2.130.10.130">
    <property type="entry name" value="Integrin alpha, N-terminal"/>
    <property type="match status" value="1"/>
</dbReference>
<evidence type="ECO:0000256" key="1">
    <source>
        <dbReference type="ARBA" id="ARBA00011073"/>
    </source>
</evidence>
<gene>
    <name evidence="8" type="ORF">UY82_C0003G0001</name>
</gene>
<dbReference type="PANTHER" id="PTHR43806:SF11">
    <property type="entry name" value="CEREVISIN-RELATED"/>
    <property type="match status" value="1"/>
</dbReference>
<accession>A0A0G2A7Z2</accession>
<evidence type="ECO:0000259" key="7">
    <source>
        <dbReference type="Pfam" id="PF00082"/>
    </source>
</evidence>
<comment type="caution">
    <text evidence="8">The sequence shown here is derived from an EMBL/GenBank/DDBJ whole genome shotgun (WGS) entry which is preliminary data.</text>
</comment>
<evidence type="ECO:0000256" key="3">
    <source>
        <dbReference type="ARBA" id="ARBA00022729"/>
    </source>
</evidence>
<comment type="caution">
    <text evidence="6">Lacks conserved residue(s) required for the propagation of feature annotation.</text>
</comment>
<keyword evidence="3" id="KW-0732">Signal</keyword>
<sequence>CLKGALDDDWVIGVAATTSTDEKAGFSNYGRNCTDISAPGVDLFGTSFYDPDNASFDERYTGFWQGTSMAAPMVSGSAALLLSRFPTLTPAQMKIILQLSVDPVKTKGTAWFGQLGSGRVNVARALEFAAAYAPPIVRGVTKTPIAFAAGPGHLPEVNLFTSNGEHLASYLVYEDVVAGGISVLVDDFDQDGEAEFAVVPRSGGEARVKWFEMDGTLGAEFIAFPGVTGGFALASGDLDADGKIEFVVSSRDGEARLEVFTIKGEKKFDIALESNRGLTVDVGDVDGTLGDEIVLAPIHGAPVVRVLKGDGTPFNTMTVGNPAQTDGIYTALADLSNNGRKQIVVGARRGGDQWVRAFNFQGALTDAFLAGAEGLADGMQVVAGDVNADGRDDVIVMSDRNPTAIKAYQRGAEILSWGLGNDIVIGDTELGAWSF</sequence>
<evidence type="ECO:0000256" key="4">
    <source>
        <dbReference type="ARBA" id="ARBA00022801"/>
    </source>
</evidence>
<evidence type="ECO:0000256" key="5">
    <source>
        <dbReference type="ARBA" id="ARBA00022825"/>
    </source>
</evidence>
<dbReference type="Gene3D" id="3.40.50.200">
    <property type="entry name" value="Peptidase S8/S53 domain"/>
    <property type="match status" value="1"/>
</dbReference>
<evidence type="ECO:0000313" key="8">
    <source>
        <dbReference type="EMBL" id="KKW37047.1"/>
    </source>
</evidence>
<protein>
    <recommendedName>
        <fullName evidence="7">Peptidase S8/S53 domain-containing protein</fullName>
    </recommendedName>
</protein>
<reference evidence="8 9" key="1">
    <citation type="journal article" date="2015" name="Nature">
        <title>rRNA introns, odd ribosomes, and small enigmatic genomes across a large radiation of phyla.</title>
        <authorList>
            <person name="Brown C.T."/>
            <person name="Hug L.A."/>
            <person name="Thomas B.C."/>
            <person name="Sharon I."/>
            <person name="Castelle C.J."/>
            <person name="Singh A."/>
            <person name="Wilkins M.J."/>
            <person name="Williams K.H."/>
            <person name="Banfield J.F."/>
        </authorList>
    </citation>
    <scope>NUCLEOTIDE SEQUENCE [LARGE SCALE GENOMIC DNA]</scope>
</reference>